<dbReference type="OrthoDB" id="9804645at2"/>
<keyword evidence="4" id="KW-0812">Transmembrane</keyword>
<feature type="transmembrane region" description="Helical" evidence="4">
    <location>
        <begin position="379"/>
        <end position="399"/>
    </location>
</feature>
<keyword evidence="7" id="KW-0418">Kinase</keyword>
<feature type="chain" id="PRO_5017466757" description="histidine kinase" evidence="5">
    <location>
        <begin position="26"/>
        <end position="676"/>
    </location>
</feature>
<dbReference type="AlphaFoldDB" id="A0A1H6S7G6"/>
<feature type="transmembrane region" description="Helical" evidence="4">
    <location>
        <begin position="253"/>
        <end position="274"/>
    </location>
</feature>
<keyword evidence="4" id="KW-1133">Transmembrane helix</keyword>
<dbReference type="RefSeq" id="WP_093309081.1">
    <property type="nucleotide sequence ID" value="NZ_FNYH01000005.1"/>
</dbReference>
<dbReference type="Pfam" id="PF07695">
    <property type="entry name" value="7TMR-DISM_7TM"/>
    <property type="match status" value="1"/>
</dbReference>
<evidence type="ECO:0000313" key="8">
    <source>
        <dbReference type="Proteomes" id="UP000242999"/>
    </source>
</evidence>
<feature type="coiled-coil region" evidence="3">
    <location>
        <begin position="432"/>
        <end position="466"/>
    </location>
</feature>
<evidence type="ECO:0000256" key="4">
    <source>
        <dbReference type="SAM" id="Phobius"/>
    </source>
</evidence>
<dbReference type="EC" id="2.7.13.3" evidence="2"/>
<reference evidence="8" key="1">
    <citation type="submission" date="2016-10" db="EMBL/GenBank/DDBJ databases">
        <authorList>
            <person name="Varghese N."/>
            <person name="Submissions S."/>
        </authorList>
    </citation>
    <scope>NUCLEOTIDE SEQUENCE [LARGE SCALE GENOMIC DNA]</scope>
    <source>
        <strain evidence="8">DSM 7165</strain>
    </source>
</reference>
<accession>A0A1H6S7G6</accession>
<dbReference type="Pfam" id="PF00512">
    <property type="entry name" value="HisKA"/>
    <property type="match status" value="1"/>
</dbReference>
<name>A0A1H6S7G6_9GAMM</name>
<sequence length="676" mass="78516">MHKSSDRFIIFILFFLYSSSIQASADFNDITSKVTNLDTIFYYKEDAKEPLSAADAYQLWQQGSFKQSEVKPKISLGFHRPPIWIALPLNPKQDLQQPWETYYLEIGEPFLRHLTIYQLTSPNSLEKLKQGEFIAYQQNYKHPNPLIKVRFNPKYQSLFLIRVHTESAFLFLARLYTENTLKKISIIENFSLGIYAGIIFIASIISLIFWLVLYPRQHLFIYYSIYLISSLLVTLFLKGWLPYFLDNPNLSLHLGRLSILVAVIASSQTIAHFYHLPEKYPTFYKLYIKSLLIISFSLTPLIISDFFLAGNLSNTFVLTSTLIDLAIILFFIFKQKEIRSFFLLASFTSINAYGYLQVLSIMNIIQVPEILLGYFYQSLHLPSLFLHIIFSALAIYIYLRKIQSSRIEQSKQYLNNEIYAKQEAHKIIHQRQASLNQEIQQSIRIRQQLQEALQNEKETRQQQRNFIAMLSHEIRSPLASLQFGLQGLQRKTPQHQANIQNLVSYIDSIEKAVDTFTFNDRLQNLKEHIQFPIDEKEFHTRLYTLKSVYPQTQIAYQLDSQTQPIYGDMGLLVEALAISLQYLHEAYACQSFYLYQHITDQNHQLGITSVSSKKNPPFSLSTCLDKVLLIVQAHQGRLQKTTLPCPQGQQINIHFSLPIHPDFQPSELSLDVLPKS</sequence>
<evidence type="ECO:0000313" key="7">
    <source>
        <dbReference type="EMBL" id="SEI59372.1"/>
    </source>
</evidence>
<keyword evidence="7" id="KW-0808">Transferase</keyword>
<keyword evidence="5" id="KW-0732">Signal</keyword>
<dbReference type="Pfam" id="PF07696">
    <property type="entry name" value="7TMR-DISMED2"/>
    <property type="match status" value="1"/>
</dbReference>
<protein>
    <recommendedName>
        <fullName evidence="2">histidine kinase</fullName>
        <ecNumber evidence="2">2.7.13.3</ecNumber>
    </recommendedName>
</protein>
<dbReference type="InterPro" id="IPR011623">
    <property type="entry name" value="7TMR_DISM_rcpt_extracell_dom1"/>
</dbReference>
<dbReference type="SUPFAM" id="SSF47384">
    <property type="entry name" value="Homodimeric domain of signal transducing histidine kinase"/>
    <property type="match status" value="1"/>
</dbReference>
<evidence type="ECO:0000256" key="5">
    <source>
        <dbReference type="SAM" id="SignalP"/>
    </source>
</evidence>
<dbReference type="EMBL" id="FNYH01000005">
    <property type="protein sequence ID" value="SEI59372.1"/>
    <property type="molecule type" value="Genomic_DNA"/>
</dbReference>
<evidence type="ECO:0000259" key="6">
    <source>
        <dbReference type="SMART" id="SM00388"/>
    </source>
</evidence>
<dbReference type="SMART" id="SM00388">
    <property type="entry name" value="HisKA"/>
    <property type="match status" value="1"/>
</dbReference>
<dbReference type="STRING" id="64971.SAMN05421831_10515"/>
<keyword evidence="8" id="KW-1185">Reference proteome</keyword>
<evidence type="ECO:0000256" key="2">
    <source>
        <dbReference type="ARBA" id="ARBA00012438"/>
    </source>
</evidence>
<dbReference type="InterPro" id="IPR011622">
    <property type="entry name" value="7TMR_DISM_rcpt_extracell_dom2"/>
</dbReference>
<feature type="transmembrane region" description="Helical" evidence="4">
    <location>
        <begin position="286"/>
        <end position="309"/>
    </location>
</feature>
<comment type="catalytic activity">
    <reaction evidence="1">
        <text>ATP + protein L-histidine = ADP + protein N-phospho-L-histidine.</text>
        <dbReference type="EC" id="2.7.13.3"/>
    </reaction>
</comment>
<evidence type="ECO:0000256" key="1">
    <source>
        <dbReference type="ARBA" id="ARBA00000085"/>
    </source>
</evidence>
<feature type="transmembrane region" description="Helical" evidence="4">
    <location>
        <begin position="220"/>
        <end position="241"/>
    </location>
</feature>
<gene>
    <name evidence="7" type="ORF">SAMN05421831_10515</name>
</gene>
<dbReference type="CDD" id="cd00082">
    <property type="entry name" value="HisKA"/>
    <property type="match status" value="1"/>
</dbReference>
<dbReference type="InterPro" id="IPR003661">
    <property type="entry name" value="HisK_dim/P_dom"/>
</dbReference>
<evidence type="ECO:0000256" key="3">
    <source>
        <dbReference type="SAM" id="Coils"/>
    </source>
</evidence>
<feature type="domain" description="Signal transduction histidine kinase dimerisation/phosphoacceptor" evidence="6">
    <location>
        <begin position="462"/>
        <end position="525"/>
    </location>
</feature>
<dbReference type="Gene3D" id="1.10.287.130">
    <property type="match status" value="1"/>
</dbReference>
<feature type="transmembrane region" description="Helical" evidence="4">
    <location>
        <begin position="315"/>
        <end position="333"/>
    </location>
</feature>
<feature type="signal peptide" evidence="5">
    <location>
        <begin position="1"/>
        <end position="25"/>
    </location>
</feature>
<dbReference type="GO" id="GO:0000155">
    <property type="term" value="F:phosphorelay sensor kinase activity"/>
    <property type="evidence" value="ECO:0007669"/>
    <property type="project" value="InterPro"/>
</dbReference>
<feature type="transmembrane region" description="Helical" evidence="4">
    <location>
        <begin position="192"/>
        <end position="213"/>
    </location>
</feature>
<keyword evidence="4" id="KW-0472">Membrane</keyword>
<dbReference type="Proteomes" id="UP000242999">
    <property type="component" value="Unassembled WGS sequence"/>
</dbReference>
<dbReference type="Gene3D" id="2.60.40.2380">
    <property type="match status" value="1"/>
</dbReference>
<dbReference type="InterPro" id="IPR036097">
    <property type="entry name" value="HisK_dim/P_sf"/>
</dbReference>
<keyword evidence="3" id="KW-0175">Coiled coil</keyword>
<organism evidence="7 8">
    <name type="scientific">Allopseudospirillum japonicum</name>
    <dbReference type="NCBI Taxonomy" id="64971"/>
    <lineage>
        <taxon>Bacteria</taxon>
        <taxon>Pseudomonadati</taxon>
        <taxon>Pseudomonadota</taxon>
        <taxon>Gammaproteobacteria</taxon>
        <taxon>Oceanospirillales</taxon>
        <taxon>Oceanospirillaceae</taxon>
        <taxon>Allopseudospirillum</taxon>
    </lineage>
</organism>
<proteinExistence type="predicted"/>
<feature type="transmembrane region" description="Helical" evidence="4">
    <location>
        <begin position="340"/>
        <end position="359"/>
    </location>
</feature>